<sequence>MPLTRQCPGPSHRLMPAPASLTGYRRPRDERDSYVKYAKCMATSPRMQCMQLTYGGGCAIYKLQRNWCIRHSCTPTATCKSRAAINKPEY</sequence>
<reference evidence="2 3" key="1">
    <citation type="journal article" date="2019" name="Commun. Biol.">
        <title>The bagworm genome reveals a unique fibroin gene that provides high tensile strength.</title>
        <authorList>
            <person name="Kono N."/>
            <person name="Nakamura H."/>
            <person name="Ohtoshi R."/>
            <person name="Tomita M."/>
            <person name="Numata K."/>
            <person name="Arakawa K."/>
        </authorList>
    </citation>
    <scope>NUCLEOTIDE SEQUENCE [LARGE SCALE GENOMIC DNA]</scope>
</reference>
<accession>A0A4C1WBH4</accession>
<organism evidence="2 3">
    <name type="scientific">Eumeta variegata</name>
    <name type="common">Bagworm moth</name>
    <name type="synonym">Eumeta japonica</name>
    <dbReference type="NCBI Taxonomy" id="151549"/>
    <lineage>
        <taxon>Eukaryota</taxon>
        <taxon>Metazoa</taxon>
        <taxon>Ecdysozoa</taxon>
        <taxon>Arthropoda</taxon>
        <taxon>Hexapoda</taxon>
        <taxon>Insecta</taxon>
        <taxon>Pterygota</taxon>
        <taxon>Neoptera</taxon>
        <taxon>Endopterygota</taxon>
        <taxon>Lepidoptera</taxon>
        <taxon>Glossata</taxon>
        <taxon>Ditrysia</taxon>
        <taxon>Tineoidea</taxon>
        <taxon>Psychidae</taxon>
        <taxon>Oiketicinae</taxon>
        <taxon>Eumeta</taxon>
    </lineage>
</organism>
<gene>
    <name evidence="2" type="ORF">EVAR_30592_1</name>
</gene>
<proteinExistence type="predicted"/>
<feature type="region of interest" description="Disordered" evidence="1">
    <location>
        <begin position="1"/>
        <end position="25"/>
    </location>
</feature>
<dbReference type="EMBL" id="BGZK01000503">
    <property type="protein sequence ID" value="GBP47504.1"/>
    <property type="molecule type" value="Genomic_DNA"/>
</dbReference>
<name>A0A4C1WBH4_EUMVA</name>
<protein>
    <submittedName>
        <fullName evidence="2">Uncharacterized protein</fullName>
    </submittedName>
</protein>
<evidence type="ECO:0000256" key="1">
    <source>
        <dbReference type="SAM" id="MobiDB-lite"/>
    </source>
</evidence>
<evidence type="ECO:0000313" key="3">
    <source>
        <dbReference type="Proteomes" id="UP000299102"/>
    </source>
</evidence>
<dbReference type="AlphaFoldDB" id="A0A4C1WBH4"/>
<comment type="caution">
    <text evidence="2">The sequence shown here is derived from an EMBL/GenBank/DDBJ whole genome shotgun (WGS) entry which is preliminary data.</text>
</comment>
<evidence type="ECO:0000313" key="2">
    <source>
        <dbReference type="EMBL" id="GBP47504.1"/>
    </source>
</evidence>
<dbReference type="Proteomes" id="UP000299102">
    <property type="component" value="Unassembled WGS sequence"/>
</dbReference>
<keyword evidence="3" id="KW-1185">Reference proteome</keyword>